<dbReference type="Proteomes" id="UP001141552">
    <property type="component" value="Unassembled WGS sequence"/>
</dbReference>
<feature type="compositionally biased region" description="Basic and acidic residues" evidence="1">
    <location>
        <begin position="292"/>
        <end position="308"/>
    </location>
</feature>
<feature type="region of interest" description="Disordered" evidence="1">
    <location>
        <begin position="289"/>
        <end position="332"/>
    </location>
</feature>
<reference evidence="2" key="1">
    <citation type="submission" date="2022-02" db="EMBL/GenBank/DDBJ databases">
        <authorList>
            <person name="Henning P.M."/>
            <person name="McCubbin A.G."/>
            <person name="Shore J.S."/>
        </authorList>
    </citation>
    <scope>NUCLEOTIDE SEQUENCE</scope>
    <source>
        <strain evidence="2">F60SS</strain>
        <tissue evidence="2">Leaves</tissue>
    </source>
</reference>
<reference evidence="2" key="2">
    <citation type="journal article" date="2023" name="Plants (Basel)">
        <title>Annotation of the Turnera subulata (Passifloraceae) Draft Genome Reveals the S-Locus Evolved after the Divergence of Turneroideae from Passifloroideae in a Stepwise Manner.</title>
        <authorList>
            <person name="Henning P.M."/>
            <person name="Roalson E.H."/>
            <person name="Mir W."/>
            <person name="McCubbin A.G."/>
            <person name="Shore J.S."/>
        </authorList>
    </citation>
    <scope>NUCLEOTIDE SEQUENCE</scope>
    <source>
        <strain evidence="2">F60SS</strain>
    </source>
</reference>
<accession>A0A9Q0GKQ2</accession>
<gene>
    <name evidence="2" type="ORF">Tsubulata_005825</name>
</gene>
<name>A0A9Q0GKQ2_9ROSI</name>
<sequence length="332" mass="34844">RKVRDSERGRVKAEARVEELTARGLGMMEEGDVKEEEEELWFGGGCNVKKAIVSTVPNDEVVPVGIGGDKGGGIGSRESFVEGKDGVLEKKRKNIVCGLSSGGRENKRQRRLLYGGGGDHKVGQEGFGDSALCLRNDHKSGGSGNGNGAAGDCGNNMCLDLLQFSNCQSPETGSGKGTSPVSKYIEEIVDTDDETSSCLILGVTQPAQVVDDSFSCQGLTNMESAVERREGTSLANVGVSIERRGDIGNGNSCGHDIPAARTLEMIKQELSILGGEGDVTPASNCLVLRHQSRQDKQIPKPGSEKEDSSPLSSDAGDTSSSSSSSSGTEDDD</sequence>
<feature type="compositionally biased region" description="Low complexity" evidence="1">
    <location>
        <begin position="309"/>
        <end position="332"/>
    </location>
</feature>
<comment type="caution">
    <text evidence="2">The sequence shown here is derived from an EMBL/GenBank/DDBJ whole genome shotgun (WGS) entry which is preliminary data.</text>
</comment>
<dbReference type="EMBL" id="JAKUCV010000367">
    <property type="protein sequence ID" value="KAJ4850314.1"/>
    <property type="molecule type" value="Genomic_DNA"/>
</dbReference>
<keyword evidence="3" id="KW-1185">Reference proteome</keyword>
<evidence type="ECO:0000313" key="3">
    <source>
        <dbReference type="Proteomes" id="UP001141552"/>
    </source>
</evidence>
<protein>
    <submittedName>
        <fullName evidence="2">Uncharacterized protein</fullName>
    </submittedName>
</protein>
<evidence type="ECO:0000256" key="1">
    <source>
        <dbReference type="SAM" id="MobiDB-lite"/>
    </source>
</evidence>
<feature type="non-terminal residue" evidence="2">
    <location>
        <position position="1"/>
    </location>
</feature>
<proteinExistence type="predicted"/>
<dbReference type="AlphaFoldDB" id="A0A9Q0GKQ2"/>
<organism evidence="2 3">
    <name type="scientific">Turnera subulata</name>
    <dbReference type="NCBI Taxonomy" id="218843"/>
    <lineage>
        <taxon>Eukaryota</taxon>
        <taxon>Viridiplantae</taxon>
        <taxon>Streptophyta</taxon>
        <taxon>Embryophyta</taxon>
        <taxon>Tracheophyta</taxon>
        <taxon>Spermatophyta</taxon>
        <taxon>Magnoliopsida</taxon>
        <taxon>eudicotyledons</taxon>
        <taxon>Gunneridae</taxon>
        <taxon>Pentapetalae</taxon>
        <taxon>rosids</taxon>
        <taxon>fabids</taxon>
        <taxon>Malpighiales</taxon>
        <taxon>Passifloraceae</taxon>
        <taxon>Turnera</taxon>
    </lineage>
</organism>
<evidence type="ECO:0000313" key="2">
    <source>
        <dbReference type="EMBL" id="KAJ4850314.1"/>
    </source>
</evidence>